<evidence type="ECO:0000256" key="1">
    <source>
        <dbReference type="SAM" id="MobiDB-lite"/>
    </source>
</evidence>
<feature type="compositionally biased region" description="Basic and acidic residues" evidence="1">
    <location>
        <begin position="150"/>
        <end position="163"/>
    </location>
</feature>
<feature type="compositionally biased region" description="Basic residues" evidence="1">
    <location>
        <begin position="118"/>
        <end position="149"/>
    </location>
</feature>
<dbReference type="Gene3D" id="1.10.540.10">
    <property type="entry name" value="Acyl-CoA dehydrogenase/oxidase, N-terminal domain"/>
    <property type="match status" value="1"/>
</dbReference>
<dbReference type="InterPro" id="IPR037069">
    <property type="entry name" value="AcylCoA_DH/ox_N_sf"/>
</dbReference>
<gene>
    <name evidence="2" type="ORF">SPAR_30521</name>
</gene>
<accession>A0A1R1SBJ1</accession>
<dbReference type="InterPro" id="IPR009100">
    <property type="entry name" value="AcylCoA_DH/oxidase_NM_dom_sf"/>
</dbReference>
<dbReference type="EMBL" id="ASQP01000392">
    <property type="protein sequence ID" value="OMI35592.1"/>
    <property type="molecule type" value="Genomic_DNA"/>
</dbReference>
<organism evidence="2 3">
    <name type="scientific">Streptomyces sparsogenes DSM 40356</name>
    <dbReference type="NCBI Taxonomy" id="1331668"/>
    <lineage>
        <taxon>Bacteria</taxon>
        <taxon>Bacillati</taxon>
        <taxon>Actinomycetota</taxon>
        <taxon>Actinomycetes</taxon>
        <taxon>Kitasatosporales</taxon>
        <taxon>Streptomycetaceae</taxon>
        <taxon>Streptomyces</taxon>
    </lineage>
</organism>
<sequence>MPRSHGGAEVSAHTLGEVVRLRSAADASIGQIPQNHFFSVEALKENGTAVQRDFFYSELLAGRRFGNALAEKGHQARAALEFATRLAPRPDGSYTLTRHQELLHRCSVRPLDPGLRARPGRQPHCRLRPARRARCHRRRRLGRHRAARHRQGDRCGGRHDSDG</sequence>
<dbReference type="RefSeq" id="WP_428843354.1">
    <property type="nucleotide sequence ID" value="NZ_ASQP01000392.1"/>
</dbReference>
<protein>
    <submittedName>
        <fullName evidence="2">Acyl-CoA dehydrogenase</fullName>
    </submittedName>
</protein>
<evidence type="ECO:0000313" key="3">
    <source>
        <dbReference type="Proteomes" id="UP000186168"/>
    </source>
</evidence>
<name>A0A1R1SBJ1_9ACTN</name>
<proteinExistence type="predicted"/>
<reference evidence="2 3" key="1">
    <citation type="submission" date="2013-05" db="EMBL/GenBank/DDBJ databases">
        <title>Genome sequence of Streptomyces sparsogenes DSM 40356.</title>
        <authorList>
            <person name="Coyne S."/>
            <person name="Seebeck F.P."/>
        </authorList>
    </citation>
    <scope>NUCLEOTIDE SEQUENCE [LARGE SCALE GENOMIC DNA]</scope>
    <source>
        <strain evidence="2 3">DSM 40356</strain>
    </source>
</reference>
<dbReference type="GO" id="GO:0016627">
    <property type="term" value="F:oxidoreductase activity, acting on the CH-CH group of donors"/>
    <property type="evidence" value="ECO:0007669"/>
    <property type="project" value="InterPro"/>
</dbReference>
<feature type="region of interest" description="Disordered" evidence="1">
    <location>
        <begin position="110"/>
        <end position="163"/>
    </location>
</feature>
<dbReference type="AlphaFoldDB" id="A0A1R1SBJ1"/>
<comment type="caution">
    <text evidence="2">The sequence shown here is derived from an EMBL/GenBank/DDBJ whole genome shotgun (WGS) entry which is preliminary data.</text>
</comment>
<dbReference type="Proteomes" id="UP000186168">
    <property type="component" value="Unassembled WGS sequence"/>
</dbReference>
<keyword evidence="3" id="KW-1185">Reference proteome</keyword>
<dbReference type="GO" id="GO:0050660">
    <property type="term" value="F:flavin adenine dinucleotide binding"/>
    <property type="evidence" value="ECO:0007669"/>
    <property type="project" value="InterPro"/>
</dbReference>
<evidence type="ECO:0000313" key="2">
    <source>
        <dbReference type="EMBL" id="OMI35592.1"/>
    </source>
</evidence>
<dbReference type="SUPFAM" id="SSF56645">
    <property type="entry name" value="Acyl-CoA dehydrogenase NM domain-like"/>
    <property type="match status" value="1"/>
</dbReference>